<feature type="region of interest" description="Disordered" evidence="1">
    <location>
        <begin position="65"/>
        <end position="93"/>
    </location>
</feature>
<accession>A0A9W7CMR2</accession>
<evidence type="ECO:0000256" key="1">
    <source>
        <dbReference type="SAM" id="MobiDB-lite"/>
    </source>
</evidence>
<feature type="region of interest" description="Disordered" evidence="1">
    <location>
        <begin position="21"/>
        <end position="43"/>
    </location>
</feature>
<proteinExistence type="predicted"/>
<gene>
    <name evidence="2" type="ORF">Pfra01_000982500</name>
</gene>
<keyword evidence="3" id="KW-1185">Reference proteome</keyword>
<sequence>MMSTTVKVVKRRRNFRLTNLTTKGGTSRRNPSVEKVGSNRARRTRVVNGAPATFARNRVTLRPTVPVEERAIQAGKRATTSVNEGPDVGKSGS</sequence>
<dbReference type="EMBL" id="BSXT01000921">
    <property type="protein sequence ID" value="GMF36234.1"/>
    <property type="molecule type" value="Genomic_DNA"/>
</dbReference>
<reference evidence="2" key="1">
    <citation type="submission" date="2023-04" db="EMBL/GenBank/DDBJ databases">
        <title>Phytophthora fragariaefolia NBRC 109709.</title>
        <authorList>
            <person name="Ichikawa N."/>
            <person name="Sato H."/>
            <person name="Tonouchi N."/>
        </authorList>
    </citation>
    <scope>NUCLEOTIDE SEQUENCE</scope>
    <source>
        <strain evidence="2">NBRC 109709</strain>
    </source>
</reference>
<dbReference type="AlphaFoldDB" id="A0A9W7CMR2"/>
<dbReference type="Proteomes" id="UP001165121">
    <property type="component" value="Unassembled WGS sequence"/>
</dbReference>
<protein>
    <submittedName>
        <fullName evidence="2">Unnamed protein product</fullName>
    </submittedName>
</protein>
<evidence type="ECO:0000313" key="3">
    <source>
        <dbReference type="Proteomes" id="UP001165121"/>
    </source>
</evidence>
<evidence type="ECO:0000313" key="2">
    <source>
        <dbReference type="EMBL" id="GMF36234.1"/>
    </source>
</evidence>
<organism evidence="2 3">
    <name type="scientific">Phytophthora fragariaefolia</name>
    <dbReference type="NCBI Taxonomy" id="1490495"/>
    <lineage>
        <taxon>Eukaryota</taxon>
        <taxon>Sar</taxon>
        <taxon>Stramenopiles</taxon>
        <taxon>Oomycota</taxon>
        <taxon>Peronosporomycetes</taxon>
        <taxon>Peronosporales</taxon>
        <taxon>Peronosporaceae</taxon>
        <taxon>Phytophthora</taxon>
    </lineage>
</organism>
<name>A0A9W7CMR2_9STRA</name>
<comment type="caution">
    <text evidence="2">The sequence shown here is derived from an EMBL/GenBank/DDBJ whole genome shotgun (WGS) entry which is preliminary data.</text>
</comment>